<reference evidence="1" key="1">
    <citation type="submission" date="2022-04" db="EMBL/GenBank/DDBJ databases">
        <title>Roseomonas acroporae sp. nov., isolated from coral Acropora digitifera.</title>
        <authorList>
            <person name="Sun H."/>
        </authorList>
    </citation>
    <scope>NUCLEOTIDE SEQUENCE</scope>
    <source>
        <strain evidence="1">NAR14</strain>
    </source>
</reference>
<sequence length="391" mass="42943">MPFPKTGDATGEAPALSLTLHPRIADIPAADWDACAGGDNPFVSHAFLSAVEDSGSAGARTGWLPQHAVLRDACGRIVACAPCYAKSHSYGEYVFDHGWANAFERAGGRYYPKLQVASPFSPVPGPRLLRRPGSGIPAIALAEGLAQACRQLDLSSVHVTFCTEAEWTELGEAGWLQRLGTQFHWHNEGYASFDDFLGALASRKRKALRRERRDAQSAGLTFRALRGHEITPRHWAAFHRFYRDTVDRKWGSAYLTGKFWPLLSERLGDAVVLMLAERDGEPVAGALNLLGRDALYGRNWGSVVEAPFLHFELCYYQAIDFAIAHGIPRVEAGAQGEHKIQRGYLPRPTYSAHWIAHGGLRRAVAAALEQERPAMLAEMEALSALSPFREG</sequence>
<evidence type="ECO:0000313" key="2">
    <source>
        <dbReference type="Proteomes" id="UP001139516"/>
    </source>
</evidence>
<gene>
    <name evidence="1" type="ORF">M0638_05810</name>
</gene>
<dbReference type="Proteomes" id="UP001139516">
    <property type="component" value="Unassembled WGS sequence"/>
</dbReference>
<comment type="caution">
    <text evidence="1">The sequence shown here is derived from an EMBL/GenBank/DDBJ whole genome shotgun (WGS) entry which is preliminary data.</text>
</comment>
<accession>A0A9X2BUB8</accession>
<dbReference type="PANTHER" id="PTHR47017:SF1">
    <property type="entry name" value="ACYL-COA"/>
    <property type="match status" value="1"/>
</dbReference>
<dbReference type="InterPro" id="IPR007434">
    <property type="entry name" value="FemAB-like"/>
</dbReference>
<keyword evidence="2" id="KW-1185">Reference proteome</keyword>
<dbReference type="RefSeq" id="WP_248666022.1">
    <property type="nucleotide sequence ID" value="NZ_JALPRX010000021.1"/>
</dbReference>
<dbReference type="Gene3D" id="3.40.630.30">
    <property type="match status" value="1"/>
</dbReference>
<protein>
    <submittedName>
        <fullName evidence="1">GNAT family N-acetyltransferase</fullName>
    </submittedName>
</protein>
<name>A0A9X2BUB8_9PROT</name>
<evidence type="ECO:0000313" key="1">
    <source>
        <dbReference type="EMBL" id="MCK8783896.1"/>
    </source>
</evidence>
<dbReference type="InterPro" id="IPR016181">
    <property type="entry name" value="Acyl_CoA_acyltransferase"/>
</dbReference>
<dbReference type="Pfam" id="PF04339">
    <property type="entry name" value="FemAB_like"/>
    <property type="match status" value="1"/>
</dbReference>
<dbReference type="AlphaFoldDB" id="A0A9X2BUB8"/>
<dbReference type="SUPFAM" id="SSF55729">
    <property type="entry name" value="Acyl-CoA N-acyltransferases (Nat)"/>
    <property type="match status" value="1"/>
</dbReference>
<proteinExistence type="predicted"/>
<dbReference type="PANTHER" id="PTHR47017">
    <property type="entry name" value="ACYL-COA"/>
    <property type="match status" value="1"/>
</dbReference>
<organism evidence="1 2">
    <name type="scientific">Roseomonas acroporae</name>
    <dbReference type="NCBI Taxonomy" id="2937791"/>
    <lineage>
        <taxon>Bacteria</taxon>
        <taxon>Pseudomonadati</taxon>
        <taxon>Pseudomonadota</taxon>
        <taxon>Alphaproteobacteria</taxon>
        <taxon>Acetobacterales</taxon>
        <taxon>Roseomonadaceae</taxon>
        <taxon>Roseomonas</taxon>
    </lineage>
</organism>
<dbReference type="EMBL" id="JALPRX010000021">
    <property type="protein sequence ID" value="MCK8783896.1"/>
    <property type="molecule type" value="Genomic_DNA"/>
</dbReference>